<sequence>MNSDEPRHAAALLIFTLERIRKKCQRLSATQLFPRENISSFLYPPRSLGSAGKRAPLVSISRRGWAVSEQGGQRARLPPAAVFRELEWRRRARLSRQPVDALTSPPSAGVTLPTSQNPTPTPPPRTGGEQTGPSRTPEPLSVPFSGRDRRGE</sequence>
<gene>
    <name evidence="2" type="ORF">SKAU_G00203840</name>
</gene>
<organism evidence="2 3">
    <name type="scientific">Synaphobranchus kaupii</name>
    <name type="common">Kaup's arrowtooth eel</name>
    <dbReference type="NCBI Taxonomy" id="118154"/>
    <lineage>
        <taxon>Eukaryota</taxon>
        <taxon>Metazoa</taxon>
        <taxon>Chordata</taxon>
        <taxon>Craniata</taxon>
        <taxon>Vertebrata</taxon>
        <taxon>Euteleostomi</taxon>
        <taxon>Actinopterygii</taxon>
        <taxon>Neopterygii</taxon>
        <taxon>Teleostei</taxon>
        <taxon>Anguilliformes</taxon>
        <taxon>Synaphobranchidae</taxon>
        <taxon>Synaphobranchus</taxon>
    </lineage>
</organism>
<evidence type="ECO:0000256" key="1">
    <source>
        <dbReference type="SAM" id="MobiDB-lite"/>
    </source>
</evidence>
<dbReference type="Proteomes" id="UP001152622">
    <property type="component" value="Chromosome 6"/>
</dbReference>
<proteinExistence type="predicted"/>
<keyword evidence="3" id="KW-1185">Reference proteome</keyword>
<reference evidence="2" key="1">
    <citation type="journal article" date="2023" name="Science">
        <title>Genome structures resolve the early diversification of teleost fishes.</title>
        <authorList>
            <person name="Parey E."/>
            <person name="Louis A."/>
            <person name="Montfort J."/>
            <person name="Bouchez O."/>
            <person name="Roques C."/>
            <person name="Iampietro C."/>
            <person name="Lluch J."/>
            <person name="Castinel A."/>
            <person name="Donnadieu C."/>
            <person name="Desvignes T."/>
            <person name="Floi Bucao C."/>
            <person name="Jouanno E."/>
            <person name="Wen M."/>
            <person name="Mejri S."/>
            <person name="Dirks R."/>
            <person name="Jansen H."/>
            <person name="Henkel C."/>
            <person name="Chen W.J."/>
            <person name="Zahm M."/>
            <person name="Cabau C."/>
            <person name="Klopp C."/>
            <person name="Thompson A.W."/>
            <person name="Robinson-Rechavi M."/>
            <person name="Braasch I."/>
            <person name="Lecointre G."/>
            <person name="Bobe J."/>
            <person name="Postlethwait J.H."/>
            <person name="Berthelot C."/>
            <person name="Roest Crollius H."/>
            <person name="Guiguen Y."/>
        </authorList>
    </citation>
    <scope>NUCLEOTIDE SEQUENCE</scope>
    <source>
        <strain evidence="2">WJC10195</strain>
    </source>
</reference>
<feature type="region of interest" description="Disordered" evidence="1">
    <location>
        <begin position="94"/>
        <end position="152"/>
    </location>
</feature>
<comment type="caution">
    <text evidence="2">The sequence shown here is derived from an EMBL/GenBank/DDBJ whole genome shotgun (WGS) entry which is preliminary data.</text>
</comment>
<dbReference type="AlphaFoldDB" id="A0A9Q1FGD7"/>
<evidence type="ECO:0000313" key="2">
    <source>
        <dbReference type="EMBL" id="KAJ8357590.1"/>
    </source>
</evidence>
<evidence type="ECO:0000313" key="3">
    <source>
        <dbReference type="Proteomes" id="UP001152622"/>
    </source>
</evidence>
<name>A0A9Q1FGD7_SYNKA</name>
<dbReference type="EMBL" id="JAINUF010000006">
    <property type="protein sequence ID" value="KAJ8357590.1"/>
    <property type="molecule type" value="Genomic_DNA"/>
</dbReference>
<accession>A0A9Q1FGD7</accession>
<protein>
    <submittedName>
        <fullName evidence="2">Uncharacterized protein</fullName>
    </submittedName>
</protein>